<organism evidence="5 6">
    <name type="scientific">Pseudobacter ginsenosidimutans</name>
    <dbReference type="NCBI Taxonomy" id="661488"/>
    <lineage>
        <taxon>Bacteria</taxon>
        <taxon>Pseudomonadati</taxon>
        <taxon>Bacteroidota</taxon>
        <taxon>Chitinophagia</taxon>
        <taxon>Chitinophagales</taxon>
        <taxon>Chitinophagaceae</taxon>
        <taxon>Pseudobacter</taxon>
    </lineage>
</organism>
<evidence type="ECO:0000256" key="2">
    <source>
        <dbReference type="ARBA" id="ARBA00023110"/>
    </source>
</evidence>
<dbReference type="GO" id="GO:0003755">
    <property type="term" value="F:peptidyl-prolyl cis-trans isomerase activity"/>
    <property type="evidence" value="ECO:0007669"/>
    <property type="project" value="UniProtKB-KW"/>
</dbReference>
<dbReference type="Pfam" id="PF00160">
    <property type="entry name" value="Pro_isomerase"/>
    <property type="match status" value="1"/>
</dbReference>
<protein>
    <recommendedName>
        <fullName evidence="1">peptidylprolyl isomerase</fullName>
        <ecNumber evidence="1">5.2.1.8</ecNumber>
    </recommendedName>
</protein>
<dbReference type="InterPro" id="IPR029000">
    <property type="entry name" value="Cyclophilin-like_dom_sf"/>
</dbReference>
<proteinExistence type="predicted"/>
<accession>A0A4Q7MSF5</accession>
<dbReference type="PANTHER" id="PTHR45625">
    <property type="entry name" value="PEPTIDYL-PROLYL CIS-TRANS ISOMERASE-RELATED"/>
    <property type="match status" value="1"/>
</dbReference>
<feature type="domain" description="PPIase cyclophilin-type" evidence="4">
    <location>
        <begin position="67"/>
        <end position="226"/>
    </location>
</feature>
<dbReference type="Gene3D" id="2.40.100.10">
    <property type="entry name" value="Cyclophilin-like"/>
    <property type="match status" value="1"/>
</dbReference>
<dbReference type="EMBL" id="SGXA01000002">
    <property type="protein sequence ID" value="RZS71746.1"/>
    <property type="molecule type" value="Genomic_DNA"/>
</dbReference>
<evidence type="ECO:0000259" key="4">
    <source>
        <dbReference type="PROSITE" id="PS50072"/>
    </source>
</evidence>
<dbReference type="SUPFAM" id="SSF50891">
    <property type="entry name" value="Cyclophilin-like"/>
    <property type="match status" value="1"/>
</dbReference>
<comment type="caution">
    <text evidence="5">The sequence shown here is derived from an EMBL/GenBank/DDBJ whole genome shotgun (WGS) entry which is preliminary data.</text>
</comment>
<sequence>MYCCFLFRFVHMKPVRFTQGVTDTRGNASNRLQRKYWWQLIVLVMLFAGCSSGNSKHPRVEISTRQGDIIIELYPDKAPKSVAAFLSYIEKDLYNNASFYRVLNDENQPSNAAKANVIQGGLYRSKKRPELPGIPHESTKETGILHKDGVVSLARTDPGTATSEFFICIGDQPGFDAGGANNADGLGYAAFGRVVKGLDIVRKIYNQPEYDQYFDPPVPIYNIKKL</sequence>
<evidence type="ECO:0000256" key="3">
    <source>
        <dbReference type="ARBA" id="ARBA00023235"/>
    </source>
</evidence>
<dbReference type="Proteomes" id="UP000293874">
    <property type="component" value="Unassembled WGS sequence"/>
</dbReference>
<keyword evidence="3 5" id="KW-0413">Isomerase</keyword>
<keyword evidence="2" id="KW-0697">Rotamase</keyword>
<name>A0A4Q7MSF5_9BACT</name>
<gene>
    <name evidence="5" type="ORF">EV199_3654</name>
</gene>
<dbReference type="EC" id="5.2.1.8" evidence="1"/>
<reference evidence="5 6" key="1">
    <citation type="submission" date="2019-02" db="EMBL/GenBank/DDBJ databases">
        <title>Genomic Encyclopedia of Type Strains, Phase IV (KMG-IV): sequencing the most valuable type-strain genomes for metagenomic binning, comparative biology and taxonomic classification.</title>
        <authorList>
            <person name="Goeker M."/>
        </authorList>
    </citation>
    <scope>NUCLEOTIDE SEQUENCE [LARGE SCALE GENOMIC DNA]</scope>
    <source>
        <strain evidence="5 6">DSM 18116</strain>
    </source>
</reference>
<dbReference type="AlphaFoldDB" id="A0A4Q7MSF5"/>
<dbReference type="InterPro" id="IPR002130">
    <property type="entry name" value="Cyclophilin-type_PPIase_dom"/>
</dbReference>
<evidence type="ECO:0000256" key="1">
    <source>
        <dbReference type="ARBA" id="ARBA00013194"/>
    </source>
</evidence>
<evidence type="ECO:0000313" key="5">
    <source>
        <dbReference type="EMBL" id="RZS71746.1"/>
    </source>
</evidence>
<keyword evidence="6" id="KW-1185">Reference proteome</keyword>
<evidence type="ECO:0000313" key="6">
    <source>
        <dbReference type="Proteomes" id="UP000293874"/>
    </source>
</evidence>
<dbReference type="PANTHER" id="PTHR45625:SF4">
    <property type="entry name" value="PEPTIDYLPROLYL ISOMERASE DOMAIN AND WD REPEAT-CONTAINING PROTEIN 1"/>
    <property type="match status" value="1"/>
</dbReference>
<dbReference type="PROSITE" id="PS50072">
    <property type="entry name" value="CSA_PPIASE_2"/>
    <property type="match status" value="1"/>
</dbReference>
<dbReference type="InterPro" id="IPR044666">
    <property type="entry name" value="Cyclophilin_A-like"/>
</dbReference>